<reference evidence="1" key="1">
    <citation type="journal article" date="2020" name="Nature">
        <title>Giant virus diversity and host interactions through global metagenomics.</title>
        <authorList>
            <person name="Schulz F."/>
            <person name="Roux S."/>
            <person name="Paez-Espino D."/>
            <person name="Jungbluth S."/>
            <person name="Walsh D.A."/>
            <person name="Denef V.J."/>
            <person name="McMahon K.D."/>
            <person name="Konstantinidis K.T."/>
            <person name="Eloe-Fadrosh E.A."/>
            <person name="Kyrpides N.C."/>
            <person name="Woyke T."/>
        </authorList>
    </citation>
    <scope>NUCLEOTIDE SEQUENCE</scope>
    <source>
        <strain evidence="1">GVMAG-M-3300013285-6</strain>
    </source>
</reference>
<name>A0A6C0BJ70_9ZZZZ</name>
<protein>
    <submittedName>
        <fullName evidence="1">Uncharacterized protein</fullName>
    </submittedName>
</protein>
<dbReference type="AlphaFoldDB" id="A0A6C0BJ70"/>
<proteinExistence type="predicted"/>
<accession>A0A6C0BJ70</accession>
<evidence type="ECO:0000313" key="1">
    <source>
        <dbReference type="EMBL" id="QHS92062.1"/>
    </source>
</evidence>
<organism evidence="1">
    <name type="scientific">viral metagenome</name>
    <dbReference type="NCBI Taxonomy" id="1070528"/>
    <lineage>
        <taxon>unclassified sequences</taxon>
        <taxon>metagenomes</taxon>
        <taxon>organismal metagenomes</taxon>
    </lineage>
</organism>
<sequence>MTSDPYVGEVLLIHLPGTKRPRFRWIVKKREDKRYIVRAPKIGVKISNLTRKRDNDFGKEMLLPFGVKPRSHTQKRRKHI</sequence>
<dbReference type="EMBL" id="MN739167">
    <property type="protein sequence ID" value="QHS92062.1"/>
    <property type="molecule type" value="Genomic_DNA"/>
</dbReference>